<dbReference type="OrthoDB" id="9804152at2"/>
<evidence type="ECO:0000256" key="1">
    <source>
        <dbReference type="ARBA" id="ARBA00004167"/>
    </source>
</evidence>
<comment type="similarity">
    <text evidence="2">Belongs to the LemA family.</text>
</comment>
<gene>
    <name evidence="7" type="ORF">LT40_19965</name>
</gene>
<evidence type="ECO:0000256" key="4">
    <source>
        <dbReference type="ARBA" id="ARBA00022989"/>
    </source>
</evidence>
<keyword evidence="4" id="KW-1133">Transmembrane helix</keyword>
<dbReference type="PROSITE" id="PS51257">
    <property type="entry name" value="PROKAR_LIPOPROTEIN"/>
    <property type="match status" value="1"/>
</dbReference>
<feature type="signal peptide" evidence="6">
    <location>
        <begin position="1"/>
        <end position="20"/>
    </location>
</feature>
<sequence>MTISLRTRLLTVLMFTTLLSGCGVNNIPQYDEQVKSAWAQVENQYQRRTDLIPNLVETVKGYAKQEQDTLTRVIEARAKATSIQVDANTLDDPAKLQQFDQAQQQLSGALSRLMVTVERYPDLKSNQNFLALQSQLEGTENRIAVARRDFIASVEKYNTEIRTFPGKLWQMTMYRDQKVRENFKATAPNAEQAPSVKFQ</sequence>
<dbReference type="AlphaFoldDB" id="A0A089YVA0"/>
<keyword evidence="8" id="KW-1185">Reference proteome</keyword>
<dbReference type="EMBL" id="CP009533">
    <property type="protein sequence ID" value="AIS19539.1"/>
    <property type="molecule type" value="Genomic_DNA"/>
</dbReference>
<evidence type="ECO:0000256" key="3">
    <source>
        <dbReference type="ARBA" id="ARBA00022692"/>
    </source>
</evidence>
<dbReference type="Gene3D" id="1.20.1440.20">
    <property type="entry name" value="LemA-like domain"/>
    <property type="match status" value="1"/>
</dbReference>
<dbReference type="InterPro" id="IPR023353">
    <property type="entry name" value="LemA-like_dom_sf"/>
</dbReference>
<dbReference type="HOGENOM" id="CLU_056714_0_0_6"/>
<keyword evidence="3" id="KW-0812">Transmembrane</keyword>
<evidence type="ECO:0000313" key="8">
    <source>
        <dbReference type="Proteomes" id="UP000029499"/>
    </source>
</evidence>
<dbReference type="PANTHER" id="PTHR34478">
    <property type="entry name" value="PROTEIN LEMA"/>
    <property type="match status" value="1"/>
</dbReference>
<dbReference type="STRING" id="216142.LT40_19965"/>
<accession>A0A089YVA0</accession>
<protein>
    <submittedName>
        <fullName evidence="7">Lipoprotein</fullName>
    </submittedName>
</protein>
<proteinExistence type="inferred from homology"/>
<comment type="subcellular location">
    <subcellularLocation>
        <location evidence="1">Membrane</location>
        <topology evidence="1">Single-pass membrane protein</topology>
    </subcellularLocation>
</comment>
<dbReference type="eggNOG" id="COG1704">
    <property type="taxonomic scope" value="Bacteria"/>
</dbReference>
<dbReference type="RefSeq" id="WP_043192848.1">
    <property type="nucleotide sequence ID" value="NZ_CP009533.1"/>
</dbReference>
<dbReference type="InterPro" id="IPR007156">
    <property type="entry name" value="MamQ_LemA"/>
</dbReference>
<name>A0A089YVA0_9PSED</name>
<dbReference type="GO" id="GO:0016020">
    <property type="term" value="C:membrane"/>
    <property type="evidence" value="ECO:0007669"/>
    <property type="project" value="UniProtKB-SubCell"/>
</dbReference>
<dbReference type="KEGG" id="prh:LT40_19965"/>
<keyword evidence="7" id="KW-0449">Lipoprotein</keyword>
<dbReference type="Proteomes" id="UP000029499">
    <property type="component" value="Chromosome"/>
</dbReference>
<evidence type="ECO:0000313" key="7">
    <source>
        <dbReference type="EMBL" id="AIS19539.1"/>
    </source>
</evidence>
<dbReference type="Pfam" id="PF04011">
    <property type="entry name" value="LemA"/>
    <property type="match status" value="1"/>
</dbReference>
<dbReference type="SUPFAM" id="SSF140478">
    <property type="entry name" value="LemA-like"/>
    <property type="match status" value="1"/>
</dbReference>
<evidence type="ECO:0000256" key="6">
    <source>
        <dbReference type="SAM" id="SignalP"/>
    </source>
</evidence>
<feature type="chain" id="PRO_5001852275" evidence="6">
    <location>
        <begin position="21"/>
        <end position="199"/>
    </location>
</feature>
<organism evidence="7 8">
    <name type="scientific">Pseudomonas rhizosphaerae</name>
    <dbReference type="NCBI Taxonomy" id="216142"/>
    <lineage>
        <taxon>Bacteria</taxon>
        <taxon>Pseudomonadati</taxon>
        <taxon>Pseudomonadota</taxon>
        <taxon>Gammaproteobacteria</taxon>
        <taxon>Pseudomonadales</taxon>
        <taxon>Pseudomonadaceae</taxon>
        <taxon>Pseudomonas</taxon>
    </lineage>
</organism>
<keyword evidence="6" id="KW-0732">Signal</keyword>
<dbReference type="PANTHER" id="PTHR34478:SF2">
    <property type="entry name" value="MEMBRANE PROTEIN"/>
    <property type="match status" value="1"/>
</dbReference>
<evidence type="ECO:0000256" key="2">
    <source>
        <dbReference type="ARBA" id="ARBA00008854"/>
    </source>
</evidence>
<keyword evidence="5" id="KW-0472">Membrane</keyword>
<reference evidence="7 8" key="1">
    <citation type="journal article" date="2015" name="J. Biotechnol.">
        <title>Complete genome sequence of Pseudomonas rhizosphaerae IH5T (=DSM 16299T), a phosphate-solubilizing rhizobacterium for bacterial biofertilizer.</title>
        <authorList>
            <person name="Kwak Y."/>
            <person name="Jung B.K."/>
            <person name="Shin J.H."/>
        </authorList>
    </citation>
    <scope>NUCLEOTIDE SEQUENCE [LARGE SCALE GENOMIC DNA]</scope>
    <source>
        <strain evidence="7">DSM 16299</strain>
    </source>
</reference>
<evidence type="ECO:0000256" key="5">
    <source>
        <dbReference type="ARBA" id="ARBA00023136"/>
    </source>
</evidence>